<dbReference type="Proteomes" id="UP001447188">
    <property type="component" value="Unassembled WGS sequence"/>
</dbReference>
<proteinExistence type="inferred from homology"/>
<feature type="compositionally biased region" description="Basic and acidic residues" evidence="10">
    <location>
        <begin position="118"/>
        <end position="175"/>
    </location>
</feature>
<dbReference type="InterPro" id="IPR037650">
    <property type="entry name" value="Loc1"/>
</dbReference>
<feature type="compositionally biased region" description="Basic residues" evidence="10">
    <location>
        <begin position="38"/>
        <end position="49"/>
    </location>
</feature>
<protein>
    <submittedName>
        <fullName evidence="11">60S ribosomal subunit assembly/export protein</fullName>
    </submittedName>
</protein>
<keyword evidence="9" id="KW-0539">Nucleus</keyword>
<name>A0ABR3GPM1_9PEZI</name>
<evidence type="ECO:0000256" key="5">
    <source>
        <dbReference type="ARBA" id="ARBA00022448"/>
    </source>
</evidence>
<evidence type="ECO:0000256" key="3">
    <source>
        <dbReference type="ARBA" id="ARBA00008132"/>
    </source>
</evidence>
<comment type="similarity">
    <text evidence="3">Belongs to the LOC1 family.</text>
</comment>
<keyword evidence="7" id="KW-0509">mRNA transport</keyword>
<accession>A0ABR3GPM1</accession>
<evidence type="ECO:0000313" key="12">
    <source>
        <dbReference type="Proteomes" id="UP001447188"/>
    </source>
</evidence>
<keyword evidence="12" id="KW-1185">Reference proteome</keyword>
<gene>
    <name evidence="11" type="primary">LOC1</name>
    <name evidence="11" type="ORF">Q9L58_003103</name>
</gene>
<comment type="caution">
    <text evidence="11">The sequence shown here is derived from an EMBL/GenBank/DDBJ whole genome shotgun (WGS) entry which is preliminary data.</text>
</comment>
<reference evidence="11 12" key="1">
    <citation type="submission" date="2024-02" db="EMBL/GenBank/DDBJ databases">
        <title>Discinaceae phylogenomics.</title>
        <authorList>
            <person name="Dirks A.C."/>
            <person name="James T.Y."/>
        </authorList>
    </citation>
    <scope>NUCLEOTIDE SEQUENCE [LARGE SCALE GENOMIC DNA]</scope>
    <source>
        <strain evidence="11 12">ACD0624</strain>
    </source>
</reference>
<organism evidence="11 12">
    <name type="scientific">Discina gigas</name>
    <dbReference type="NCBI Taxonomy" id="1032678"/>
    <lineage>
        <taxon>Eukaryota</taxon>
        <taxon>Fungi</taxon>
        <taxon>Dikarya</taxon>
        <taxon>Ascomycota</taxon>
        <taxon>Pezizomycotina</taxon>
        <taxon>Pezizomycetes</taxon>
        <taxon>Pezizales</taxon>
        <taxon>Discinaceae</taxon>
        <taxon>Discina</taxon>
    </lineage>
</organism>
<feature type="compositionally biased region" description="Basic residues" evidence="10">
    <location>
        <begin position="59"/>
        <end position="69"/>
    </location>
</feature>
<comment type="subcellular location">
    <subcellularLocation>
        <location evidence="2">Nucleus</location>
        <location evidence="2">Nucleolus</location>
    </subcellularLocation>
</comment>
<comment type="subunit">
    <text evidence="4">Component of the 66S pre-ribosomal particle.</text>
</comment>
<evidence type="ECO:0000256" key="2">
    <source>
        <dbReference type="ARBA" id="ARBA00004604"/>
    </source>
</evidence>
<feature type="compositionally biased region" description="Basic residues" evidence="10">
    <location>
        <begin position="19"/>
        <end position="29"/>
    </location>
</feature>
<evidence type="ECO:0000256" key="1">
    <source>
        <dbReference type="ARBA" id="ARBA00001977"/>
    </source>
</evidence>
<comment type="function">
    <text evidence="1">Required for efficient assembly and nuclear export of the 60S ribosomal subunit.</text>
</comment>
<evidence type="ECO:0000256" key="4">
    <source>
        <dbReference type="ARBA" id="ARBA00011339"/>
    </source>
</evidence>
<feature type="region of interest" description="Disordered" evidence="10">
    <location>
        <begin position="117"/>
        <end position="200"/>
    </location>
</feature>
<evidence type="ECO:0000256" key="8">
    <source>
        <dbReference type="ARBA" id="ARBA00023054"/>
    </source>
</evidence>
<evidence type="ECO:0000256" key="6">
    <source>
        <dbReference type="ARBA" id="ARBA00022517"/>
    </source>
</evidence>
<feature type="compositionally biased region" description="Basic residues" evidence="10">
    <location>
        <begin position="187"/>
        <end position="200"/>
    </location>
</feature>
<sequence length="200" mass="22677">MAPIRGASKPTGGSNSKSTIKKPYARKKPSTAAEPAPKQKRKFVPKTHTKAGVAVGNNKIKKKDPKKRRLADLAKLEKELPKLNMITPAGVVQPKGRKKGKVFVEDKERMMTILSRVNDSKDGQIQSKLERSRQLEVIRDARRKEEDARYEQRKSKMETAKDAVRNKRKRKNDDKGDGEERETPSKFIKKLTSKKKVSFA</sequence>
<evidence type="ECO:0000313" key="11">
    <source>
        <dbReference type="EMBL" id="KAL0637881.1"/>
    </source>
</evidence>
<dbReference type="PANTHER" id="PTHR28028">
    <property type="entry name" value="60S RIBOSOMAL SUBUNIT ASSEMBLY/EXPORT PROTEIN LOC1"/>
    <property type="match status" value="1"/>
</dbReference>
<dbReference type="EMBL" id="JBBBZM010000029">
    <property type="protein sequence ID" value="KAL0637881.1"/>
    <property type="molecule type" value="Genomic_DNA"/>
</dbReference>
<evidence type="ECO:0000256" key="7">
    <source>
        <dbReference type="ARBA" id="ARBA00022816"/>
    </source>
</evidence>
<keyword evidence="6" id="KW-0690">Ribosome biogenesis</keyword>
<keyword evidence="5" id="KW-0813">Transport</keyword>
<evidence type="ECO:0000256" key="9">
    <source>
        <dbReference type="ARBA" id="ARBA00023242"/>
    </source>
</evidence>
<dbReference type="PANTHER" id="PTHR28028:SF1">
    <property type="entry name" value="60S RIBOSOMAL SUBUNIT ASSEMBLY_EXPORT PROTEIN LOC1"/>
    <property type="match status" value="1"/>
</dbReference>
<evidence type="ECO:0000256" key="10">
    <source>
        <dbReference type="SAM" id="MobiDB-lite"/>
    </source>
</evidence>
<feature type="region of interest" description="Disordered" evidence="10">
    <location>
        <begin position="1"/>
        <end position="69"/>
    </location>
</feature>
<keyword evidence="8" id="KW-0175">Coiled coil</keyword>